<evidence type="ECO:0000313" key="6">
    <source>
        <dbReference type="Proteomes" id="UP000265703"/>
    </source>
</evidence>
<dbReference type="PROSITE" id="PS50102">
    <property type="entry name" value="RRM"/>
    <property type="match status" value="1"/>
</dbReference>
<dbReference type="GO" id="GO:0005654">
    <property type="term" value="C:nucleoplasm"/>
    <property type="evidence" value="ECO:0007669"/>
    <property type="project" value="TreeGrafter"/>
</dbReference>
<keyword evidence="3" id="KW-0472">Membrane</keyword>
<protein>
    <recommendedName>
        <fullName evidence="4">RRM domain-containing protein</fullName>
    </recommendedName>
</protein>
<dbReference type="GO" id="GO:0000398">
    <property type="term" value="P:mRNA splicing, via spliceosome"/>
    <property type="evidence" value="ECO:0007669"/>
    <property type="project" value="TreeGrafter"/>
</dbReference>
<reference evidence="5 6" key="1">
    <citation type="submission" date="2018-06" db="EMBL/GenBank/DDBJ databases">
        <title>Comparative genomics reveals the genomic features of Rhizophagus irregularis, R. cerebriforme, R. diaphanum and Gigaspora rosea, and their symbiotic lifestyle signature.</title>
        <authorList>
            <person name="Morin E."/>
            <person name="San Clemente H."/>
            <person name="Chen E.C.H."/>
            <person name="De La Providencia I."/>
            <person name="Hainaut M."/>
            <person name="Kuo A."/>
            <person name="Kohler A."/>
            <person name="Murat C."/>
            <person name="Tang N."/>
            <person name="Roy S."/>
            <person name="Loubradou J."/>
            <person name="Henrissat B."/>
            <person name="Grigoriev I.V."/>
            <person name="Corradi N."/>
            <person name="Roux C."/>
            <person name="Martin F.M."/>
        </authorList>
    </citation>
    <scope>NUCLEOTIDE SEQUENCE [LARGE SCALE GENOMIC DNA]</scope>
    <source>
        <strain evidence="5 6">DAOM 227022</strain>
    </source>
</reference>
<feature type="domain" description="RRM" evidence="4">
    <location>
        <begin position="1"/>
        <end position="76"/>
    </location>
</feature>
<name>A0A397T0J0_9GLOM</name>
<dbReference type="GO" id="GO:0061574">
    <property type="term" value="C:ASAP complex"/>
    <property type="evidence" value="ECO:0007669"/>
    <property type="project" value="TreeGrafter"/>
</dbReference>
<dbReference type="InterPro" id="IPR012677">
    <property type="entry name" value="Nucleotide-bd_a/b_plait_sf"/>
</dbReference>
<keyword evidence="3" id="KW-1133">Transmembrane helix</keyword>
<dbReference type="InterPro" id="IPR000504">
    <property type="entry name" value="RRM_dom"/>
</dbReference>
<organism evidence="5 6">
    <name type="scientific">Glomus cerebriforme</name>
    <dbReference type="NCBI Taxonomy" id="658196"/>
    <lineage>
        <taxon>Eukaryota</taxon>
        <taxon>Fungi</taxon>
        <taxon>Fungi incertae sedis</taxon>
        <taxon>Mucoromycota</taxon>
        <taxon>Glomeromycotina</taxon>
        <taxon>Glomeromycetes</taxon>
        <taxon>Glomerales</taxon>
        <taxon>Glomeraceae</taxon>
        <taxon>Glomus</taxon>
    </lineage>
</organism>
<dbReference type="Proteomes" id="UP000265703">
    <property type="component" value="Unassembled WGS sequence"/>
</dbReference>
<evidence type="ECO:0000256" key="1">
    <source>
        <dbReference type="ARBA" id="ARBA00022884"/>
    </source>
</evidence>
<proteinExistence type="predicted"/>
<dbReference type="GO" id="GO:0003723">
    <property type="term" value="F:RNA binding"/>
    <property type="evidence" value="ECO:0007669"/>
    <property type="project" value="UniProtKB-UniRule"/>
</dbReference>
<feature type="transmembrane region" description="Helical" evidence="3">
    <location>
        <begin position="163"/>
        <end position="195"/>
    </location>
</feature>
<evidence type="ECO:0000259" key="4">
    <source>
        <dbReference type="PROSITE" id="PS50102"/>
    </source>
</evidence>
<dbReference type="PANTHER" id="PTHR15481">
    <property type="entry name" value="RIBONUCLEIC ACID BINDING PROTEIN S1"/>
    <property type="match status" value="1"/>
</dbReference>
<keyword evidence="6" id="KW-1185">Reference proteome</keyword>
<dbReference type="GO" id="GO:0005737">
    <property type="term" value="C:cytoplasm"/>
    <property type="evidence" value="ECO:0007669"/>
    <property type="project" value="TreeGrafter"/>
</dbReference>
<evidence type="ECO:0000313" key="5">
    <source>
        <dbReference type="EMBL" id="RIA89755.1"/>
    </source>
</evidence>
<dbReference type="STRING" id="658196.A0A397T0J0"/>
<dbReference type="PANTHER" id="PTHR15481:SF0">
    <property type="entry name" value="LD23870P-RELATED"/>
    <property type="match status" value="1"/>
</dbReference>
<dbReference type="Gene3D" id="3.30.70.330">
    <property type="match status" value="1"/>
</dbReference>
<gene>
    <name evidence="5" type="ORF">C1645_184372</name>
</gene>
<comment type="caution">
    <text evidence="5">The sequence shown here is derived from an EMBL/GenBank/DDBJ whole genome shotgun (WGS) entry which is preliminary data.</text>
</comment>
<dbReference type="SMART" id="SM00360">
    <property type="entry name" value="RRM"/>
    <property type="match status" value="1"/>
</dbReference>
<dbReference type="InterPro" id="IPR035979">
    <property type="entry name" value="RBD_domain_sf"/>
</dbReference>
<evidence type="ECO:0000256" key="3">
    <source>
        <dbReference type="SAM" id="Phobius"/>
    </source>
</evidence>
<dbReference type="Pfam" id="PF00076">
    <property type="entry name" value="RRM_1"/>
    <property type="match status" value="1"/>
</dbReference>
<dbReference type="EMBL" id="QKYT01000206">
    <property type="protein sequence ID" value="RIA89755.1"/>
    <property type="molecule type" value="Genomic_DNA"/>
</dbReference>
<keyword evidence="3" id="KW-0812">Transmembrane</keyword>
<dbReference type="OrthoDB" id="252020at2759"/>
<evidence type="ECO:0000256" key="2">
    <source>
        <dbReference type="PROSITE-ProRule" id="PRU00176"/>
    </source>
</evidence>
<sequence>MVNKLTKNVTDAHLQEIFGAFGRIHRVEMALDDKWQTNKGIAYIDYETRVEAERAISYMDGGQLDGSFLSCTFVPRRPLSPLPPRRRAIVLVVDLHCAAIRDPDQEHQFVEDVHIHIVRIVRGVDQDHPIPEVVVEVIRQGVDQEAAVEAEVVVVIEFLGSDIYLLFFFLIFSFFTITRYFFFCLFFFVIILFMLKKFSKFYNPFFLL</sequence>
<dbReference type="SUPFAM" id="SSF54928">
    <property type="entry name" value="RNA-binding domain, RBD"/>
    <property type="match status" value="1"/>
</dbReference>
<accession>A0A397T0J0</accession>
<keyword evidence="1 2" id="KW-0694">RNA-binding</keyword>
<dbReference type="AlphaFoldDB" id="A0A397T0J0"/>